<feature type="compositionally biased region" description="Gly residues" evidence="2">
    <location>
        <begin position="279"/>
        <end position="293"/>
    </location>
</feature>
<feature type="region of interest" description="Disordered" evidence="2">
    <location>
        <begin position="211"/>
        <end position="238"/>
    </location>
</feature>
<feature type="compositionally biased region" description="Basic and acidic residues" evidence="2">
    <location>
        <begin position="229"/>
        <end position="238"/>
    </location>
</feature>
<dbReference type="PANTHER" id="PTHR31809:SF0">
    <property type="entry name" value="BUD13 HOMOLOG"/>
    <property type="match status" value="1"/>
</dbReference>
<comment type="caution">
    <text evidence="3">The sequence shown here is derived from an EMBL/GenBank/DDBJ whole genome shotgun (WGS) entry which is preliminary data.</text>
</comment>
<reference evidence="4" key="1">
    <citation type="journal article" date="2023" name="Mol. Phylogenet. Evol.">
        <title>Genome-scale phylogeny and comparative genomics of the fungal order Sordariales.</title>
        <authorList>
            <person name="Hensen N."/>
            <person name="Bonometti L."/>
            <person name="Westerberg I."/>
            <person name="Brannstrom I.O."/>
            <person name="Guillou S."/>
            <person name="Cros-Aarteil S."/>
            <person name="Calhoun S."/>
            <person name="Haridas S."/>
            <person name="Kuo A."/>
            <person name="Mondo S."/>
            <person name="Pangilinan J."/>
            <person name="Riley R."/>
            <person name="LaButti K."/>
            <person name="Andreopoulos B."/>
            <person name="Lipzen A."/>
            <person name="Chen C."/>
            <person name="Yan M."/>
            <person name="Daum C."/>
            <person name="Ng V."/>
            <person name="Clum A."/>
            <person name="Steindorff A."/>
            <person name="Ohm R.A."/>
            <person name="Martin F."/>
            <person name="Silar P."/>
            <person name="Natvig D.O."/>
            <person name="Lalanne C."/>
            <person name="Gautier V."/>
            <person name="Ament-Velasquez S.L."/>
            <person name="Kruys A."/>
            <person name="Hutchinson M.I."/>
            <person name="Powell A.J."/>
            <person name="Barry K."/>
            <person name="Miller A.N."/>
            <person name="Grigoriev I.V."/>
            <person name="Debuchy R."/>
            <person name="Gladieux P."/>
            <person name="Hiltunen Thoren M."/>
            <person name="Johannesson H."/>
        </authorList>
    </citation>
    <scope>NUCLEOTIDE SEQUENCE [LARGE SCALE GENOMIC DNA]</scope>
    <source>
        <strain evidence="4">CBS 340.73</strain>
    </source>
</reference>
<keyword evidence="4" id="KW-1185">Reference proteome</keyword>
<evidence type="ECO:0000313" key="3">
    <source>
        <dbReference type="EMBL" id="KAK3940658.1"/>
    </source>
</evidence>
<feature type="region of interest" description="Disordered" evidence="2">
    <location>
        <begin position="13"/>
        <end position="179"/>
    </location>
</feature>
<dbReference type="GO" id="GO:0070274">
    <property type="term" value="C:RES complex"/>
    <property type="evidence" value="ECO:0007669"/>
    <property type="project" value="TreeGrafter"/>
</dbReference>
<gene>
    <name evidence="3" type="ORF">QBC46DRAFT_121939</name>
</gene>
<feature type="region of interest" description="Disordered" evidence="2">
    <location>
        <begin position="271"/>
        <end position="317"/>
    </location>
</feature>
<organism evidence="3 4">
    <name type="scientific">Diplogelasinospora grovesii</name>
    <dbReference type="NCBI Taxonomy" id="303347"/>
    <lineage>
        <taxon>Eukaryota</taxon>
        <taxon>Fungi</taxon>
        <taxon>Dikarya</taxon>
        <taxon>Ascomycota</taxon>
        <taxon>Pezizomycotina</taxon>
        <taxon>Sordariomycetes</taxon>
        <taxon>Sordariomycetidae</taxon>
        <taxon>Sordariales</taxon>
        <taxon>Diplogelasinosporaceae</taxon>
        <taxon>Diplogelasinospora</taxon>
    </lineage>
</organism>
<name>A0AAN6NAD4_9PEZI</name>
<accession>A0AAN6NAD4</accession>
<dbReference type="InterPro" id="IPR051112">
    <property type="entry name" value="CWC26_splicing_factor"/>
</dbReference>
<dbReference type="InterPro" id="IPR018609">
    <property type="entry name" value="Bud13"/>
</dbReference>
<feature type="compositionally biased region" description="Basic and acidic residues" evidence="2">
    <location>
        <begin position="211"/>
        <end position="223"/>
    </location>
</feature>
<dbReference type="GO" id="GO:0005684">
    <property type="term" value="C:U2-type spliceosomal complex"/>
    <property type="evidence" value="ECO:0007669"/>
    <property type="project" value="TreeGrafter"/>
</dbReference>
<evidence type="ECO:0000256" key="2">
    <source>
        <dbReference type="SAM" id="MobiDB-lite"/>
    </source>
</evidence>
<protein>
    <submittedName>
        <fullName evidence="3">Pre-mRNA-splicing factor CWC26</fullName>
    </submittedName>
</protein>
<feature type="compositionally biased region" description="Basic and acidic residues" evidence="2">
    <location>
        <begin position="162"/>
        <end position="173"/>
    </location>
</feature>
<dbReference type="GO" id="GO:0000398">
    <property type="term" value="P:mRNA splicing, via spliceosome"/>
    <property type="evidence" value="ECO:0007669"/>
    <property type="project" value="TreeGrafter"/>
</dbReference>
<dbReference type="GO" id="GO:0003723">
    <property type="term" value="F:RNA binding"/>
    <property type="evidence" value="ECO:0007669"/>
    <property type="project" value="TreeGrafter"/>
</dbReference>
<comment type="similarity">
    <text evidence="1">Belongs to the CWC26 family.</text>
</comment>
<proteinExistence type="inferred from homology"/>
<dbReference type="Proteomes" id="UP001303473">
    <property type="component" value="Unassembled WGS sequence"/>
</dbReference>
<dbReference type="EMBL" id="MU853793">
    <property type="protein sequence ID" value="KAK3940658.1"/>
    <property type="molecule type" value="Genomic_DNA"/>
</dbReference>
<dbReference type="PANTHER" id="PTHR31809">
    <property type="entry name" value="BUD13 HOMOLOG"/>
    <property type="match status" value="1"/>
</dbReference>
<dbReference type="AlphaFoldDB" id="A0AAN6NAD4"/>
<evidence type="ECO:0000256" key="1">
    <source>
        <dbReference type="ARBA" id="ARBA00011069"/>
    </source>
</evidence>
<sequence>MPSDKAAYLAQHYLTADSKSSSSSSGKKRKRKGGTKNDGLLLITDDDDGWSNSRTTNPDDEDDVPVVSGTSAEFKKAKKSVWKTVASVQQPKPTDEDAAADAILASAALERKAAGADDDDDPTEPTNPSEDADNDIVKMADGTHAGLQSASALTAQLKRRQKAEQEELERLRAEQTAGTVEEPELVLRDATGKRIDISMRRAELRRQVAEAEKQEEAKRRLLKGDVQQEEAKRRKEQLEDAALMPLARGIDDEELNRELKEQQRWNDPMAQFLTHDDGGGGGAKGNKQKGGGTTKSRRPIYKGAAPPNRYSIRPGYRWDGVDRSNGFEAERFKAINRRERNKGLEYSWQMDE</sequence>
<evidence type="ECO:0000313" key="4">
    <source>
        <dbReference type="Proteomes" id="UP001303473"/>
    </source>
</evidence>
<dbReference type="Pfam" id="PF09736">
    <property type="entry name" value="Bud13"/>
    <property type="match status" value="1"/>
</dbReference>